<protein>
    <submittedName>
        <fullName evidence="2">Tyrosine/serine/threonine protein phosphatase pps1</fullName>
    </submittedName>
</protein>
<dbReference type="GO" id="GO:0033260">
    <property type="term" value="P:nuclear DNA replication"/>
    <property type="evidence" value="ECO:0007669"/>
    <property type="project" value="TreeGrafter"/>
</dbReference>
<dbReference type="SMART" id="SM00404">
    <property type="entry name" value="PTPc_motif"/>
    <property type="match status" value="1"/>
</dbReference>
<evidence type="ECO:0000259" key="1">
    <source>
        <dbReference type="PROSITE" id="PS50056"/>
    </source>
</evidence>
<name>A0A367JL80_RHIST</name>
<dbReference type="GO" id="GO:0008138">
    <property type="term" value="F:protein tyrosine/serine/threonine phosphatase activity"/>
    <property type="evidence" value="ECO:0007669"/>
    <property type="project" value="TreeGrafter"/>
</dbReference>
<proteinExistence type="predicted"/>
<dbReference type="SUPFAM" id="SSF52799">
    <property type="entry name" value="(Phosphotyrosine protein) phosphatases II"/>
    <property type="match status" value="2"/>
</dbReference>
<keyword evidence="3" id="KW-1185">Reference proteome</keyword>
<dbReference type="AlphaFoldDB" id="A0A367JL80"/>
<dbReference type="PROSITE" id="PS50056">
    <property type="entry name" value="TYR_PHOSPHATASE_2"/>
    <property type="match status" value="1"/>
</dbReference>
<dbReference type="Proteomes" id="UP000253551">
    <property type="component" value="Unassembled WGS sequence"/>
</dbReference>
<dbReference type="InterPro" id="IPR053239">
    <property type="entry name" value="Dual_spec_PTase"/>
</dbReference>
<dbReference type="InterPro" id="IPR000387">
    <property type="entry name" value="Tyr_Pase_dom"/>
</dbReference>
<dbReference type="STRING" id="4846.A0A367JL80"/>
<dbReference type="PANTHER" id="PTHR47550">
    <property type="entry name" value="DUAL SPECIFICITY PROTEIN PHOSPHATASE PPS1"/>
    <property type="match status" value="1"/>
</dbReference>
<dbReference type="InterPro" id="IPR000340">
    <property type="entry name" value="Dual-sp_phosphatase_cat-dom"/>
</dbReference>
<evidence type="ECO:0000313" key="3">
    <source>
        <dbReference type="Proteomes" id="UP000253551"/>
    </source>
</evidence>
<gene>
    <name evidence="2" type="primary">PPS1_1</name>
    <name evidence="2" type="ORF">CU098_002097</name>
</gene>
<dbReference type="InterPro" id="IPR003595">
    <property type="entry name" value="Tyr_Pase_cat"/>
</dbReference>
<dbReference type="EMBL" id="PJQM01003125">
    <property type="protein sequence ID" value="RCH90629.1"/>
    <property type="molecule type" value="Genomic_DNA"/>
</dbReference>
<reference evidence="2 3" key="1">
    <citation type="journal article" date="2018" name="G3 (Bethesda)">
        <title>Phylogenetic and Phylogenomic Definition of Rhizopus Species.</title>
        <authorList>
            <person name="Gryganskyi A.P."/>
            <person name="Golan J."/>
            <person name="Dolatabadi S."/>
            <person name="Mondo S."/>
            <person name="Robb S."/>
            <person name="Idnurm A."/>
            <person name="Muszewska A."/>
            <person name="Steczkiewicz K."/>
            <person name="Masonjones S."/>
            <person name="Liao H.L."/>
            <person name="Gajdeczka M.T."/>
            <person name="Anike F."/>
            <person name="Vuek A."/>
            <person name="Anishchenko I.M."/>
            <person name="Voigt K."/>
            <person name="de Hoog G.S."/>
            <person name="Smith M.E."/>
            <person name="Heitman J."/>
            <person name="Vilgalys R."/>
            <person name="Stajich J.E."/>
        </authorList>
    </citation>
    <scope>NUCLEOTIDE SEQUENCE [LARGE SCALE GENOMIC DNA]</scope>
    <source>
        <strain evidence="2 3">LSU 92-RS-03</strain>
    </source>
</reference>
<organism evidence="2 3">
    <name type="scientific">Rhizopus stolonifer</name>
    <name type="common">Rhizopus nigricans</name>
    <dbReference type="NCBI Taxonomy" id="4846"/>
    <lineage>
        <taxon>Eukaryota</taxon>
        <taxon>Fungi</taxon>
        <taxon>Fungi incertae sedis</taxon>
        <taxon>Mucoromycota</taxon>
        <taxon>Mucoromycotina</taxon>
        <taxon>Mucoromycetes</taxon>
        <taxon>Mucorales</taxon>
        <taxon>Mucorineae</taxon>
        <taxon>Rhizopodaceae</taxon>
        <taxon>Rhizopus</taxon>
    </lineage>
</organism>
<dbReference type="PANTHER" id="PTHR47550:SF1">
    <property type="entry name" value="DUAL SPECIFICITY PROTEIN PHOSPHATASE PPS1"/>
    <property type="match status" value="1"/>
</dbReference>
<sequence>VPQYTTLEDNPNQISICIECHELGEMPTPSILTLARETLNELGEEEMPSEIVHFDMHGIGFSGEAKILYDRFISLLEFMRNQEKQKRRILIHCSDGYTESSVLVLIWIMYRLKLNLPQAYLYLQQKRSFFVYSADLTLLRKMECLMFGLDEEPEPKRRRSEPSDALENLKIGQSEEMVKVYQANLSPSKDEVSMHPWFYSPRFEGSFPSRILPFLYLGNLNHATNPEMLRALSITHVVSVGENADLQTKGFEILFLDNLYDDGIDAIRERLDQVVQFVAGQCYVKKSTN</sequence>
<feature type="domain" description="Tyrosine specific protein phosphatases" evidence="1">
    <location>
        <begin position="70"/>
        <end position="138"/>
    </location>
</feature>
<dbReference type="GO" id="GO:0005634">
    <property type="term" value="C:nucleus"/>
    <property type="evidence" value="ECO:0007669"/>
    <property type="project" value="GOC"/>
</dbReference>
<dbReference type="OrthoDB" id="273181at2759"/>
<dbReference type="Gene3D" id="3.90.190.10">
    <property type="entry name" value="Protein tyrosine phosphatase superfamily"/>
    <property type="match status" value="2"/>
</dbReference>
<feature type="non-terminal residue" evidence="2">
    <location>
        <position position="1"/>
    </location>
</feature>
<evidence type="ECO:0000313" key="2">
    <source>
        <dbReference type="EMBL" id="RCH90629.1"/>
    </source>
</evidence>
<comment type="caution">
    <text evidence="2">The sequence shown here is derived from an EMBL/GenBank/DDBJ whole genome shotgun (WGS) entry which is preliminary data.</text>
</comment>
<accession>A0A367JL80</accession>
<dbReference type="InterPro" id="IPR029021">
    <property type="entry name" value="Prot-tyrosine_phosphatase-like"/>
</dbReference>
<dbReference type="Pfam" id="PF00782">
    <property type="entry name" value="DSPc"/>
    <property type="match status" value="1"/>
</dbReference>